<organism evidence="2 3">
    <name type="scientific">Sporothrix epigloea</name>
    <dbReference type="NCBI Taxonomy" id="1892477"/>
    <lineage>
        <taxon>Eukaryota</taxon>
        <taxon>Fungi</taxon>
        <taxon>Dikarya</taxon>
        <taxon>Ascomycota</taxon>
        <taxon>Pezizomycotina</taxon>
        <taxon>Sordariomycetes</taxon>
        <taxon>Sordariomycetidae</taxon>
        <taxon>Ophiostomatales</taxon>
        <taxon>Ophiostomataceae</taxon>
        <taxon>Sporothrix</taxon>
    </lineage>
</organism>
<dbReference type="Pfam" id="PF01636">
    <property type="entry name" value="APH"/>
    <property type="match status" value="1"/>
</dbReference>
<dbReference type="InterPro" id="IPR002575">
    <property type="entry name" value="Aminoglycoside_PTrfase"/>
</dbReference>
<gene>
    <name evidence="2" type="ORF">SEPCBS119000_004610</name>
</gene>
<dbReference type="PANTHER" id="PTHR21310">
    <property type="entry name" value="AMINOGLYCOSIDE PHOSPHOTRANSFERASE-RELATED-RELATED"/>
    <property type="match status" value="1"/>
</dbReference>
<dbReference type="Proteomes" id="UP001642502">
    <property type="component" value="Unassembled WGS sequence"/>
</dbReference>
<accession>A0ABP0DT28</accession>
<dbReference type="PANTHER" id="PTHR21310:SF15">
    <property type="entry name" value="AMINOGLYCOSIDE PHOSPHOTRANSFERASE DOMAIN-CONTAINING PROTEIN"/>
    <property type="match status" value="1"/>
</dbReference>
<dbReference type="InterPro" id="IPR051678">
    <property type="entry name" value="AGP_Transferase"/>
</dbReference>
<evidence type="ECO:0000313" key="3">
    <source>
        <dbReference type="Proteomes" id="UP001642502"/>
    </source>
</evidence>
<name>A0ABP0DT28_9PEZI</name>
<dbReference type="EMBL" id="CAWUON010000073">
    <property type="protein sequence ID" value="CAK7271449.1"/>
    <property type="molecule type" value="Genomic_DNA"/>
</dbReference>
<keyword evidence="3" id="KW-1185">Reference proteome</keyword>
<protein>
    <recommendedName>
        <fullName evidence="1">Aminoglycoside phosphotransferase domain-containing protein</fullName>
    </recommendedName>
</protein>
<dbReference type="InterPro" id="IPR011009">
    <property type="entry name" value="Kinase-like_dom_sf"/>
</dbReference>
<dbReference type="Gene3D" id="3.90.1200.10">
    <property type="match status" value="1"/>
</dbReference>
<reference evidence="2 3" key="1">
    <citation type="submission" date="2024-01" db="EMBL/GenBank/DDBJ databases">
        <authorList>
            <person name="Allen C."/>
            <person name="Tagirdzhanova G."/>
        </authorList>
    </citation>
    <scope>NUCLEOTIDE SEQUENCE [LARGE SCALE GENOMIC DNA]</scope>
    <source>
        <strain evidence="2 3">CBS 119000</strain>
    </source>
</reference>
<sequence>MSRLAEMHFDKIGSLFEDENGSYSIGECLTPSLIWQLRDELEIIDRGPFDQESQYFYSMIAAFVAHAKEFYLGPHIFFAPTPDSSQYPYWASFKEAVGRWRTFGSIFGDSKNRLSFCIAGDFLSEMVPRLISTGPFVLSHPDLHCGNIFVDDDFNITSIIDWSSASTGPLTELLAIPERNDSFLPPKESLVAAFRSGFCQGGQTIEPEQWRTADKIWHFTRLVRMLSVQDYVHFKALYDIVYEKDADDIPQVFYERSKDERGRALYAELLQDEMEWEAKEEQTRKKEEDNDRYVNKSEEPAIAMKLKLMSEMNHNFIADKRLWQWIEKALRPADSTESCVQLAENIDPIGK</sequence>
<evidence type="ECO:0000313" key="2">
    <source>
        <dbReference type="EMBL" id="CAK7271449.1"/>
    </source>
</evidence>
<comment type="caution">
    <text evidence="2">The sequence shown here is derived from an EMBL/GenBank/DDBJ whole genome shotgun (WGS) entry which is preliminary data.</text>
</comment>
<dbReference type="SUPFAM" id="SSF56112">
    <property type="entry name" value="Protein kinase-like (PK-like)"/>
    <property type="match status" value="1"/>
</dbReference>
<proteinExistence type="predicted"/>
<evidence type="ECO:0000259" key="1">
    <source>
        <dbReference type="Pfam" id="PF01636"/>
    </source>
</evidence>
<feature type="domain" description="Aminoglycoside phosphotransferase" evidence="1">
    <location>
        <begin position="127"/>
        <end position="172"/>
    </location>
</feature>